<evidence type="ECO:0000313" key="1">
    <source>
        <dbReference type="EMBL" id="KAF6017699.1"/>
    </source>
</evidence>
<proteinExistence type="predicted"/>
<organism evidence="1 2">
    <name type="scientific">Bugula neritina</name>
    <name type="common">Brown bryozoan</name>
    <name type="synonym">Sertularia neritina</name>
    <dbReference type="NCBI Taxonomy" id="10212"/>
    <lineage>
        <taxon>Eukaryota</taxon>
        <taxon>Metazoa</taxon>
        <taxon>Spiralia</taxon>
        <taxon>Lophotrochozoa</taxon>
        <taxon>Bryozoa</taxon>
        <taxon>Gymnolaemata</taxon>
        <taxon>Cheilostomatida</taxon>
        <taxon>Flustrina</taxon>
        <taxon>Buguloidea</taxon>
        <taxon>Bugulidae</taxon>
        <taxon>Bugula</taxon>
    </lineage>
</organism>
<keyword evidence="2" id="KW-1185">Reference proteome</keyword>
<sequence length="92" mass="10805">MKFKFVSLSSQIDFLSDSLSLFSKRDVSQVYKQPGYLSIEIRRAWDTYTGVENVVKNMIMSLRAVDELQNCSYQRQTLAAADIIYWNQVYYE</sequence>
<dbReference type="Proteomes" id="UP000593567">
    <property type="component" value="Unassembled WGS sequence"/>
</dbReference>
<dbReference type="AlphaFoldDB" id="A0A7J7IUV0"/>
<comment type="caution">
    <text evidence="1">The sequence shown here is derived from an EMBL/GenBank/DDBJ whole genome shotgun (WGS) entry which is preliminary data.</text>
</comment>
<reference evidence="1" key="1">
    <citation type="submission" date="2020-06" db="EMBL/GenBank/DDBJ databases">
        <title>Draft genome of Bugula neritina, a colonial animal packing powerful symbionts and potential medicines.</title>
        <authorList>
            <person name="Rayko M."/>
        </authorList>
    </citation>
    <scope>NUCLEOTIDE SEQUENCE [LARGE SCALE GENOMIC DNA]</scope>
    <source>
        <strain evidence="1">Kwan_BN1</strain>
    </source>
</reference>
<evidence type="ECO:0000313" key="2">
    <source>
        <dbReference type="Proteomes" id="UP000593567"/>
    </source>
</evidence>
<dbReference type="EMBL" id="VXIV02003366">
    <property type="protein sequence ID" value="KAF6017699.1"/>
    <property type="molecule type" value="Genomic_DNA"/>
</dbReference>
<accession>A0A7J7IUV0</accession>
<name>A0A7J7IUV0_BUGNE</name>
<protein>
    <submittedName>
        <fullName evidence="1">Uncharacterized protein</fullName>
    </submittedName>
</protein>
<gene>
    <name evidence="1" type="ORF">EB796_023981</name>
</gene>